<feature type="non-terminal residue" evidence="2">
    <location>
        <position position="172"/>
    </location>
</feature>
<evidence type="ECO:0000256" key="1">
    <source>
        <dbReference type="SAM" id="Phobius"/>
    </source>
</evidence>
<reference evidence="2" key="2">
    <citation type="journal article" date="2021" name="PeerJ">
        <title>Extensive microbial diversity within the chicken gut microbiome revealed by metagenomics and culture.</title>
        <authorList>
            <person name="Gilroy R."/>
            <person name="Ravi A."/>
            <person name="Getino M."/>
            <person name="Pursley I."/>
            <person name="Horton D.L."/>
            <person name="Alikhan N.F."/>
            <person name="Baker D."/>
            <person name="Gharbi K."/>
            <person name="Hall N."/>
            <person name="Watson M."/>
            <person name="Adriaenssens E.M."/>
            <person name="Foster-Nyarko E."/>
            <person name="Jarju S."/>
            <person name="Secka A."/>
            <person name="Antonio M."/>
            <person name="Oren A."/>
            <person name="Chaudhuri R.R."/>
            <person name="La Ragione R."/>
            <person name="Hildebrand F."/>
            <person name="Pallen M.J."/>
        </authorList>
    </citation>
    <scope>NUCLEOTIDE SEQUENCE</scope>
    <source>
        <strain evidence="2">10192</strain>
    </source>
</reference>
<keyword evidence="1" id="KW-0472">Membrane</keyword>
<gene>
    <name evidence="2" type="ORF">IAC76_04870</name>
</gene>
<keyword evidence="1" id="KW-0812">Transmembrane</keyword>
<evidence type="ECO:0000313" key="3">
    <source>
        <dbReference type="Proteomes" id="UP000823632"/>
    </source>
</evidence>
<proteinExistence type="predicted"/>
<comment type="caution">
    <text evidence="2">The sequence shown here is derived from an EMBL/GenBank/DDBJ whole genome shotgun (WGS) entry which is preliminary data.</text>
</comment>
<sequence length="172" mass="19367">MDTLFAAKNWSNQKLIEIAFYISVVAGLVLSQCLFFNNPLFADDMRLAKATLAPVGINQESIKNKILNEISPEIRENNFNEYIKRKYPNSLIKTVAKGIKHIKMTRYYDGRPVKINVVEVDLKLADNFEIKPALSSTSNNLKSRKTITTIAKNNDSIVAINGTYFKPQTGVP</sequence>
<dbReference type="EMBL" id="JADIND010000101">
    <property type="protein sequence ID" value="MBO8430700.1"/>
    <property type="molecule type" value="Genomic_DNA"/>
</dbReference>
<keyword evidence="1" id="KW-1133">Transmembrane helix</keyword>
<feature type="transmembrane region" description="Helical" evidence="1">
    <location>
        <begin position="18"/>
        <end position="36"/>
    </location>
</feature>
<dbReference type="AlphaFoldDB" id="A0A9D9GXH2"/>
<evidence type="ECO:0000313" key="2">
    <source>
        <dbReference type="EMBL" id="MBO8430700.1"/>
    </source>
</evidence>
<accession>A0A9D9GXH2</accession>
<organism evidence="2 3">
    <name type="scientific">Candidatus Scatousia excrementipullorum</name>
    <dbReference type="NCBI Taxonomy" id="2840936"/>
    <lineage>
        <taxon>Bacteria</taxon>
        <taxon>Candidatus Scatousia</taxon>
    </lineage>
</organism>
<reference evidence="2" key="1">
    <citation type="submission" date="2020-10" db="EMBL/GenBank/DDBJ databases">
        <authorList>
            <person name="Gilroy R."/>
        </authorList>
    </citation>
    <scope>NUCLEOTIDE SEQUENCE</scope>
    <source>
        <strain evidence="2">10192</strain>
    </source>
</reference>
<protein>
    <submittedName>
        <fullName evidence="2">Uncharacterized protein</fullName>
    </submittedName>
</protein>
<name>A0A9D9GXH2_9BACT</name>
<dbReference type="Proteomes" id="UP000823632">
    <property type="component" value="Unassembled WGS sequence"/>
</dbReference>